<evidence type="ECO:0000313" key="1">
    <source>
        <dbReference type="EMBL" id="MFC0470778.1"/>
    </source>
</evidence>
<dbReference type="EMBL" id="JBHLUX010000025">
    <property type="protein sequence ID" value="MFC0470778.1"/>
    <property type="molecule type" value="Genomic_DNA"/>
</dbReference>
<comment type="caution">
    <text evidence="1">The sequence shown here is derived from an EMBL/GenBank/DDBJ whole genome shotgun (WGS) entry which is preliminary data.</text>
</comment>
<keyword evidence="2" id="KW-1185">Reference proteome</keyword>
<reference evidence="1 2" key="1">
    <citation type="submission" date="2024-09" db="EMBL/GenBank/DDBJ databases">
        <authorList>
            <person name="Sun Q."/>
            <person name="Mori K."/>
        </authorList>
    </citation>
    <scope>NUCLEOTIDE SEQUENCE [LARGE SCALE GENOMIC DNA]</scope>
    <source>
        <strain evidence="1 2">NCAIM B.02610</strain>
    </source>
</reference>
<organism evidence="1 2">
    <name type="scientific">Halalkalibacter kiskunsagensis</name>
    <dbReference type="NCBI Taxonomy" id="1548599"/>
    <lineage>
        <taxon>Bacteria</taxon>
        <taxon>Bacillati</taxon>
        <taxon>Bacillota</taxon>
        <taxon>Bacilli</taxon>
        <taxon>Bacillales</taxon>
        <taxon>Bacillaceae</taxon>
        <taxon>Halalkalibacter</taxon>
    </lineage>
</organism>
<gene>
    <name evidence="1" type="ORF">ACFFHM_09810</name>
</gene>
<accession>A0ABV6KBT7</accession>
<proteinExistence type="predicted"/>
<dbReference type="RefSeq" id="WP_335960424.1">
    <property type="nucleotide sequence ID" value="NZ_JAXBLX010000010.1"/>
</dbReference>
<protein>
    <submittedName>
        <fullName evidence="1">Uncharacterized protein</fullName>
    </submittedName>
</protein>
<dbReference type="Proteomes" id="UP001589838">
    <property type="component" value="Unassembled WGS sequence"/>
</dbReference>
<sequence length="40" mass="4820">MVTTEELRQEFENKLQRELTEEEVKFIHWMTALQSHEASA</sequence>
<evidence type="ECO:0000313" key="2">
    <source>
        <dbReference type="Proteomes" id="UP001589838"/>
    </source>
</evidence>
<name>A0ABV6KBT7_9BACI</name>